<keyword evidence="3" id="KW-1185">Reference proteome</keyword>
<feature type="compositionally biased region" description="Polar residues" evidence="1">
    <location>
        <begin position="595"/>
        <end position="616"/>
    </location>
</feature>
<dbReference type="OrthoDB" id="267006at2759"/>
<feature type="region of interest" description="Disordered" evidence="1">
    <location>
        <begin position="710"/>
        <end position="807"/>
    </location>
</feature>
<name>A0A0N1I2S3_LEPSE</name>
<feature type="compositionally biased region" description="Polar residues" evidence="1">
    <location>
        <begin position="429"/>
        <end position="439"/>
    </location>
</feature>
<feature type="compositionally biased region" description="Polar residues" evidence="1">
    <location>
        <begin position="482"/>
        <end position="506"/>
    </location>
</feature>
<protein>
    <submittedName>
        <fullName evidence="2">Uncharacterized protein</fullName>
    </submittedName>
</protein>
<feature type="compositionally biased region" description="Polar residues" evidence="1">
    <location>
        <begin position="256"/>
        <end position="272"/>
    </location>
</feature>
<gene>
    <name evidence="2" type="ORF">ABL78_5954</name>
</gene>
<feature type="compositionally biased region" description="Acidic residues" evidence="1">
    <location>
        <begin position="760"/>
        <end position="775"/>
    </location>
</feature>
<feature type="region of interest" description="Disordered" evidence="1">
    <location>
        <begin position="143"/>
        <end position="197"/>
    </location>
</feature>
<feature type="compositionally biased region" description="Basic residues" evidence="1">
    <location>
        <begin position="793"/>
        <end position="807"/>
    </location>
</feature>
<feature type="compositionally biased region" description="Low complexity" evidence="1">
    <location>
        <begin position="939"/>
        <end position="955"/>
    </location>
</feature>
<proteinExistence type="predicted"/>
<sequence length="1213" mass="128173">MSLRAVVSIPADMEDGAAVEAAVTATPYQPQVTALVSRTSSGIQRPGDAGDPLHIRSENSSFYRCRSTGERSLVAAPCSASPSYRHNPYVASPASEACLYLASPESTGLEEAAGQRSSNGGHHIAHERSVDVTSDGRLVVRSRSHHGMSSLARSTSESGGHPHHRSRHMSPVPMSSMEDPQMAAADAAPRHYGRQDSSASLYCDNFSGSAMLYSCTESSSTASHHASPSPGQISSLVRAPASPLTTALHTRRRTESPLNKSHSRSSPETSSLYYSFGNQSSATAASTSNNPYVGVRFTPEAPAALAVNQDGVSPYSVALQQRHSTVPRINNDGGAGGEVGGFHAAYRRTPIAEDIPFRMTRAYPSMSSRSTTPQNSPGNVVLNSTEFTMDIPSIYVSPTAAAHAAAQANVRTTATPRSRRSDTPPPYNLPSSTPLSPETASMIVPQSQPAVIALHQQHYHTSSGPVTLPPYAVFTDAARPEASTSSQNSNLRRLHSHTSAQLQRQRQTAEHTPPPPPPPYVPPPQAAHPTAANPPPYIHSSSRSSSNGGIQLLYSLGSDLALPSTTTSTATTTPSRDTAMGTTAIPAPPPYDSPSRATTPDQTDVLSDQPSPTHFRNFTAAGEGSGSTEEDEEGRPNRKGGKCSSADALLPITEKTYLASGNSTNGMTRTVACLPEMLSEGPATLLALNETGVATAEAGMESSGAIRCHVTPDVSEQKQRRQREEVKTLESTWERSQGQPQHSTAAAPTAPVKGAMADAASDEDVDDDDDDDGEEGGARMTSSGATTADGKKVRNRKKKRARRSRKLKFLEDIPPVTEMKFLPPPPPPLPAPYDYMSTALDFDKFYALLLRWYERILADEDDFVGLSYAVLPPNLVAAQANANGAGSLEASQSTLHNSGMLQNSGNFTSCNPATIAVPTPEATPTSTLFALTSFANAGPTAATPPTNSANAGTAARARRTPGGGEVPVRCPRIEQYMPLCDIPPALRSGMQDGPAPSARRYSLLSTGSNFDNAPAPASGAADEYSKPADGGRVDEGGDAPDRAAATTTSVLHVQNVDKAVQWAKDLNSWWLCYVHPHSFTSRRQNILQGFPISTITPTATAVFTQPNQGSNMGSMYGWSSSSFVMTGYEGQQTFPGPGGMGSGGVGMSVMGGIGSVTAAASSDHPYPGRSMQAYSPYSIPGMIPPPPPLLQQQQPQTMPHPSMMGIYTIYHHQ</sequence>
<feature type="compositionally biased region" description="Low complexity" evidence="1">
    <location>
        <begin position="406"/>
        <end position="416"/>
    </location>
</feature>
<feature type="region of interest" description="Disordered" evidence="1">
    <location>
        <begin position="478"/>
        <end position="647"/>
    </location>
</feature>
<evidence type="ECO:0000313" key="3">
    <source>
        <dbReference type="Proteomes" id="UP000038009"/>
    </source>
</evidence>
<feature type="region of interest" description="Disordered" evidence="1">
    <location>
        <begin position="406"/>
        <end position="439"/>
    </location>
</feature>
<organism evidence="2 3">
    <name type="scientific">Leptomonas seymouri</name>
    <dbReference type="NCBI Taxonomy" id="5684"/>
    <lineage>
        <taxon>Eukaryota</taxon>
        <taxon>Discoba</taxon>
        <taxon>Euglenozoa</taxon>
        <taxon>Kinetoplastea</taxon>
        <taxon>Metakinetoplastina</taxon>
        <taxon>Trypanosomatida</taxon>
        <taxon>Trypanosomatidae</taxon>
        <taxon>Leishmaniinae</taxon>
        <taxon>Leptomonas</taxon>
    </lineage>
</organism>
<feature type="region of interest" description="Disordered" evidence="1">
    <location>
        <begin position="987"/>
        <end position="1042"/>
    </location>
</feature>
<dbReference type="OMA" id="CPRIEQY"/>
<dbReference type="AlphaFoldDB" id="A0A0N1I2S3"/>
<feature type="region of interest" description="Disordered" evidence="1">
    <location>
        <begin position="248"/>
        <end position="272"/>
    </location>
</feature>
<dbReference type="EMBL" id="LJSK01000216">
    <property type="protein sequence ID" value="KPI84988.1"/>
    <property type="molecule type" value="Genomic_DNA"/>
</dbReference>
<evidence type="ECO:0000313" key="2">
    <source>
        <dbReference type="EMBL" id="KPI84988.1"/>
    </source>
</evidence>
<feature type="compositionally biased region" description="Basic and acidic residues" evidence="1">
    <location>
        <begin position="715"/>
        <end position="728"/>
    </location>
</feature>
<feature type="compositionally biased region" description="Polar residues" evidence="1">
    <location>
        <begin position="729"/>
        <end position="746"/>
    </location>
</feature>
<feature type="compositionally biased region" description="Pro residues" evidence="1">
    <location>
        <begin position="512"/>
        <end position="537"/>
    </location>
</feature>
<reference evidence="2 3" key="1">
    <citation type="journal article" date="2015" name="PLoS Pathog.">
        <title>Leptomonas seymouri: Adaptations to the Dixenous Life Cycle Analyzed by Genome Sequencing, Transcriptome Profiling and Co-infection with Leishmania donovani.</title>
        <authorList>
            <person name="Kraeva N."/>
            <person name="Butenko A."/>
            <person name="Hlavacova J."/>
            <person name="Kostygov A."/>
            <person name="Myskova J."/>
            <person name="Grybchuk D."/>
            <person name="Lestinova T."/>
            <person name="Votypka J."/>
            <person name="Volf P."/>
            <person name="Opperdoes F."/>
            <person name="Flegontov P."/>
            <person name="Lukes J."/>
            <person name="Yurchenko V."/>
        </authorList>
    </citation>
    <scope>NUCLEOTIDE SEQUENCE [LARGE SCALE GENOMIC DNA]</scope>
    <source>
        <strain evidence="2 3">ATCC 30220</strain>
    </source>
</reference>
<feature type="compositionally biased region" description="Low complexity" evidence="1">
    <location>
        <begin position="558"/>
        <end position="578"/>
    </location>
</feature>
<accession>A0A0N1I2S3</accession>
<comment type="caution">
    <text evidence="2">The sequence shown here is derived from an EMBL/GenBank/DDBJ whole genome shotgun (WGS) entry which is preliminary data.</text>
</comment>
<feature type="region of interest" description="Disordered" evidence="1">
    <location>
        <begin position="939"/>
        <end position="969"/>
    </location>
</feature>
<dbReference type="Proteomes" id="UP000038009">
    <property type="component" value="Unassembled WGS sequence"/>
</dbReference>
<evidence type="ECO:0000256" key="1">
    <source>
        <dbReference type="SAM" id="MobiDB-lite"/>
    </source>
</evidence>
<feature type="compositionally biased region" description="Basic and acidic residues" evidence="1">
    <location>
        <begin position="1023"/>
        <end position="1041"/>
    </location>
</feature>
<dbReference type="VEuPathDB" id="TriTrypDB:Lsey_0216_0060"/>